<evidence type="ECO:0000256" key="13">
    <source>
        <dbReference type="ARBA" id="ARBA00045250"/>
    </source>
</evidence>
<keyword evidence="10" id="KW-0496">Mitochondrion</keyword>
<dbReference type="InterPro" id="IPR023395">
    <property type="entry name" value="MCP_dom_sf"/>
</dbReference>
<dbReference type="GO" id="GO:0005471">
    <property type="term" value="F:ATP:ADP antiporter activity"/>
    <property type="evidence" value="ECO:0007669"/>
    <property type="project" value="UniProtKB-UniRule"/>
</dbReference>
<comment type="function">
    <text evidence="16">Catalyzes the exchange of ADP and ATP across the membrane.</text>
</comment>
<keyword evidence="8" id="KW-0999">Mitochondrion inner membrane</keyword>
<keyword evidence="5" id="KW-0050">Antiport</keyword>
<evidence type="ECO:0000256" key="1">
    <source>
        <dbReference type="ARBA" id="ARBA00004448"/>
    </source>
</evidence>
<dbReference type="Gene3D" id="1.50.40.10">
    <property type="entry name" value="Mitochondrial carrier domain"/>
    <property type="match status" value="1"/>
</dbReference>
<keyword evidence="18" id="KW-1185">Reference proteome</keyword>
<dbReference type="InterPro" id="IPR002113">
    <property type="entry name" value="ADT_euk_type"/>
</dbReference>
<evidence type="ECO:0000313" key="17">
    <source>
        <dbReference type="EMBL" id="WWD21406.1"/>
    </source>
</evidence>
<evidence type="ECO:0000256" key="15">
    <source>
        <dbReference type="RuleBase" id="RU000488"/>
    </source>
</evidence>
<keyword evidence="11 14" id="KW-0472">Membrane</keyword>
<comment type="function">
    <text evidence="13">ADP:ATP antiporter that mediates import of ADP into the mitochondrial matrix for ATP synthesis, and export of ATP out to fuel the cell. Cycles between the cytoplasmic-open state (c-state) and the matrix-open state (m-state): operates by the alternating access mechanism with a single substrate-binding site intermittently exposed to either the cytosolic (c-state) or matrix (m-state) side of the inner mitochondrial membrane.</text>
</comment>
<evidence type="ECO:0000256" key="16">
    <source>
        <dbReference type="RuleBase" id="RU368008"/>
    </source>
</evidence>
<dbReference type="PANTHER" id="PTHR45635:SF14">
    <property type="entry name" value="ADP_ATP TRANSLOCASE"/>
    <property type="match status" value="1"/>
</dbReference>
<dbReference type="Pfam" id="PF00153">
    <property type="entry name" value="Mito_carr"/>
    <property type="match status" value="3"/>
</dbReference>
<dbReference type="PRINTS" id="PR00927">
    <property type="entry name" value="ADPTRNSLCASE"/>
</dbReference>
<evidence type="ECO:0000256" key="11">
    <source>
        <dbReference type="ARBA" id="ARBA00023136"/>
    </source>
</evidence>
<evidence type="ECO:0000256" key="7">
    <source>
        <dbReference type="ARBA" id="ARBA00022737"/>
    </source>
</evidence>
<accession>A0AAJ8LMS1</accession>
<evidence type="ECO:0000256" key="3">
    <source>
        <dbReference type="ARBA" id="ARBA00011245"/>
    </source>
</evidence>
<dbReference type="InterPro" id="IPR002067">
    <property type="entry name" value="MCP"/>
</dbReference>
<comment type="catalytic activity">
    <reaction evidence="12">
        <text>ADP(in) + ATP(out) = ADP(out) + ATP(in)</text>
        <dbReference type="Rhea" id="RHEA:34999"/>
        <dbReference type="ChEBI" id="CHEBI:30616"/>
        <dbReference type="ChEBI" id="CHEBI:456216"/>
    </reaction>
    <physiologicalReaction direction="left-to-right" evidence="12">
        <dbReference type="Rhea" id="RHEA:35000"/>
    </physiologicalReaction>
</comment>
<dbReference type="PROSITE" id="PS50920">
    <property type="entry name" value="SOLCAR"/>
    <property type="match status" value="2"/>
</dbReference>
<comment type="subunit">
    <text evidence="3 16">Monomer.</text>
</comment>
<dbReference type="GeneID" id="43590964"/>
<dbReference type="KEGG" id="ksn:43590964"/>
<evidence type="ECO:0000256" key="9">
    <source>
        <dbReference type="ARBA" id="ARBA00022989"/>
    </source>
</evidence>
<organism evidence="17 18">
    <name type="scientific">Kwoniella shandongensis</name>
    <dbReference type="NCBI Taxonomy" id="1734106"/>
    <lineage>
        <taxon>Eukaryota</taxon>
        <taxon>Fungi</taxon>
        <taxon>Dikarya</taxon>
        <taxon>Basidiomycota</taxon>
        <taxon>Agaricomycotina</taxon>
        <taxon>Tremellomycetes</taxon>
        <taxon>Tremellales</taxon>
        <taxon>Cryptococcaceae</taxon>
        <taxon>Kwoniella</taxon>
    </lineage>
</organism>
<keyword evidence="7" id="KW-0677">Repeat</keyword>
<feature type="repeat" description="Solcar" evidence="14">
    <location>
        <begin position="189"/>
        <end position="278"/>
    </location>
</feature>
<evidence type="ECO:0000256" key="14">
    <source>
        <dbReference type="PROSITE-ProRule" id="PRU00282"/>
    </source>
</evidence>
<dbReference type="GO" id="GO:1990544">
    <property type="term" value="P:mitochondrial ATP transmembrane transport"/>
    <property type="evidence" value="ECO:0007669"/>
    <property type="project" value="InterPro"/>
</dbReference>
<dbReference type="GO" id="GO:0005743">
    <property type="term" value="C:mitochondrial inner membrane"/>
    <property type="evidence" value="ECO:0007669"/>
    <property type="project" value="UniProtKB-SubCell"/>
</dbReference>
<dbReference type="PRINTS" id="PR00926">
    <property type="entry name" value="MITOCARRIER"/>
</dbReference>
<evidence type="ECO:0000313" key="18">
    <source>
        <dbReference type="Proteomes" id="UP000322225"/>
    </source>
</evidence>
<reference evidence="17" key="1">
    <citation type="submission" date="2017-08" db="EMBL/GenBank/DDBJ databases">
        <authorList>
            <person name="Cuomo C."/>
            <person name="Billmyre B."/>
            <person name="Heitman J."/>
        </authorList>
    </citation>
    <scope>NUCLEOTIDE SEQUENCE</scope>
    <source>
        <strain evidence="17">CBS 12478</strain>
    </source>
</reference>
<feature type="repeat" description="Solcar" evidence="14">
    <location>
        <begin position="11"/>
        <end position="95"/>
    </location>
</feature>
<sequence>MSASKSAGSGSEWFTNFLMGGVAASISKTVAAPIERVKLLVQIRPTEYKGIVSTFGKVYTEEGLRSFWRGNGTNVIRYFPTQALNFAFKDYFKTIFGSKRSDGYARFLLGNIASGAAAGATGSLFVYSMDYARTRLSVDSKNAAKGGQRQFSGMIDVYKQTLATDGVTGFTYFGLYDSLKPLLPDNLKGNPGANFVIGYGSTTLAGLAAYPLDTIRRRMMMTVGGGSEGVRYAGTIDAFRKVIAAEGAGTLMRGAGANILRGVAGAGALTLYDLFQEAVFGKVYSAGSG</sequence>
<name>A0AAJ8LMS1_9TREE</name>
<dbReference type="InterPro" id="IPR018108">
    <property type="entry name" value="MCP_transmembrane"/>
</dbReference>
<feature type="transmembrane region" description="Helical" evidence="16">
    <location>
        <begin position="192"/>
        <end position="212"/>
    </location>
</feature>
<keyword evidence="6 14" id="KW-0812">Transmembrane</keyword>
<dbReference type="GO" id="GO:0140021">
    <property type="term" value="P:mitochondrial ADP transmembrane transport"/>
    <property type="evidence" value="ECO:0007669"/>
    <property type="project" value="InterPro"/>
</dbReference>
<protein>
    <recommendedName>
        <fullName evidence="16">ADP/ATP translocase</fullName>
    </recommendedName>
    <alternativeName>
        <fullName evidence="16">ADP,ATP carrier protein</fullName>
    </alternativeName>
</protein>
<keyword evidence="9 16" id="KW-1133">Transmembrane helix</keyword>
<evidence type="ECO:0000256" key="5">
    <source>
        <dbReference type="ARBA" id="ARBA00022449"/>
    </source>
</evidence>
<evidence type="ECO:0000256" key="12">
    <source>
        <dbReference type="ARBA" id="ARBA00024143"/>
    </source>
</evidence>
<comment type="similarity">
    <text evidence="2 15">Belongs to the mitochondrial carrier (TC 2.A.29) family.</text>
</comment>
<evidence type="ECO:0000256" key="8">
    <source>
        <dbReference type="ARBA" id="ARBA00022792"/>
    </source>
</evidence>
<gene>
    <name evidence="17" type="ORF">CI109_105891</name>
</gene>
<evidence type="ECO:0000256" key="4">
    <source>
        <dbReference type="ARBA" id="ARBA00022448"/>
    </source>
</evidence>
<proteinExistence type="inferred from homology"/>
<dbReference type="Proteomes" id="UP000322225">
    <property type="component" value="Chromosome 10"/>
</dbReference>
<comment type="caution">
    <text evidence="16">Lacks conserved residue(s) required for the propagation of feature annotation.</text>
</comment>
<feature type="transmembrane region" description="Helical" evidence="16">
    <location>
        <begin position="107"/>
        <end position="127"/>
    </location>
</feature>
<comment type="subcellular location">
    <subcellularLocation>
        <location evidence="16">Membrane</location>
        <topology evidence="16">Multi-pass membrane protein</topology>
    </subcellularLocation>
    <subcellularLocation>
        <location evidence="1">Mitochondrion inner membrane</location>
        <topology evidence="1">Multi-pass membrane protein</topology>
    </subcellularLocation>
</comment>
<evidence type="ECO:0000256" key="2">
    <source>
        <dbReference type="ARBA" id="ARBA00006375"/>
    </source>
</evidence>
<dbReference type="AlphaFoldDB" id="A0AAJ8LMS1"/>
<dbReference type="EMBL" id="CP144060">
    <property type="protein sequence ID" value="WWD21406.1"/>
    <property type="molecule type" value="Genomic_DNA"/>
</dbReference>
<evidence type="ECO:0000256" key="10">
    <source>
        <dbReference type="ARBA" id="ARBA00023128"/>
    </source>
</evidence>
<evidence type="ECO:0000256" key="6">
    <source>
        <dbReference type="ARBA" id="ARBA00022692"/>
    </source>
</evidence>
<dbReference type="PANTHER" id="PTHR45635">
    <property type="entry name" value="ADP,ATP CARRIER PROTEIN 1-RELATED-RELATED"/>
    <property type="match status" value="1"/>
</dbReference>
<dbReference type="RefSeq" id="XP_065823813.1">
    <property type="nucleotide sequence ID" value="XM_065967741.1"/>
</dbReference>
<reference evidence="17" key="2">
    <citation type="submission" date="2024-01" db="EMBL/GenBank/DDBJ databases">
        <title>Comparative genomics of Cryptococcus and Kwoniella reveals pathogenesis evolution and contrasting modes of karyotype evolution via chromosome fusion or intercentromeric recombination.</title>
        <authorList>
            <person name="Coelho M.A."/>
            <person name="David-Palma M."/>
            <person name="Shea T."/>
            <person name="Bowers K."/>
            <person name="McGinley-Smith S."/>
            <person name="Mohammad A.W."/>
            <person name="Gnirke A."/>
            <person name="Yurkov A.M."/>
            <person name="Nowrousian M."/>
            <person name="Sun S."/>
            <person name="Cuomo C.A."/>
            <person name="Heitman J."/>
        </authorList>
    </citation>
    <scope>NUCLEOTIDE SEQUENCE</scope>
    <source>
        <strain evidence="17">CBS 12478</strain>
    </source>
</reference>
<dbReference type="SUPFAM" id="SSF103506">
    <property type="entry name" value="Mitochondrial carrier"/>
    <property type="match status" value="1"/>
</dbReference>
<keyword evidence="4 15" id="KW-0813">Transport</keyword>